<dbReference type="Gene3D" id="3.40.50.300">
    <property type="entry name" value="P-loop containing nucleotide triphosphate hydrolases"/>
    <property type="match status" value="1"/>
</dbReference>
<feature type="compositionally biased region" description="Polar residues" evidence="4">
    <location>
        <begin position="1043"/>
        <end position="1056"/>
    </location>
</feature>
<dbReference type="GO" id="GO:0006325">
    <property type="term" value="P:chromatin organization"/>
    <property type="evidence" value="ECO:0007669"/>
    <property type="project" value="InterPro"/>
</dbReference>
<dbReference type="FunFam" id="3.40.50.300:FF:001447">
    <property type="entry name" value="Ras-related protein Rab-1B"/>
    <property type="match status" value="1"/>
</dbReference>
<protein>
    <submittedName>
        <fullName evidence="5">Uncharacterized protein</fullName>
    </submittedName>
</protein>
<dbReference type="PANTHER" id="PTHR15502:SF7">
    <property type="entry name" value="CALCINEURIN-BINDING PROTEIN CABIN-1"/>
    <property type="match status" value="1"/>
</dbReference>
<dbReference type="SMART" id="SM00176">
    <property type="entry name" value="RAN"/>
    <property type="match status" value="1"/>
</dbReference>
<feature type="region of interest" description="Disordered" evidence="4">
    <location>
        <begin position="1"/>
        <end position="26"/>
    </location>
</feature>
<dbReference type="GO" id="GO:0031491">
    <property type="term" value="F:nucleosome binding"/>
    <property type="evidence" value="ECO:0007669"/>
    <property type="project" value="TreeGrafter"/>
</dbReference>
<name>T1GR15_MEGSC</name>
<dbReference type="Gene3D" id="1.25.40.10">
    <property type="entry name" value="Tetratricopeptide repeat domain"/>
    <property type="match status" value="1"/>
</dbReference>
<dbReference type="InterPro" id="IPR019734">
    <property type="entry name" value="TPR_rpt"/>
</dbReference>
<evidence type="ECO:0000256" key="2">
    <source>
        <dbReference type="ARBA" id="ARBA00023242"/>
    </source>
</evidence>
<keyword evidence="6" id="KW-1185">Reference proteome</keyword>
<dbReference type="PROSITE" id="PS50005">
    <property type="entry name" value="TPR"/>
    <property type="match status" value="2"/>
</dbReference>
<feature type="region of interest" description="Disordered" evidence="4">
    <location>
        <begin position="987"/>
        <end position="1056"/>
    </location>
</feature>
<dbReference type="Pfam" id="PF00071">
    <property type="entry name" value="Ras"/>
    <property type="match status" value="1"/>
</dbReference>
<reference evidence="6" key="1">
    <citation type="submission" date="2013-02" db="EMBL/GenBank/DDBJ databases">
        <authorList>
            <person name="Hughes D."/>
        </authorList>
    </citation>
    <scope>NUCLEOTIDE SEQUENCE</scope>
    <source>
        <strain>Durham</strain>
        <strain evidence="6">NC isolate 2 -- Noor lab</strain>
    </source>
</reference>
<feature type="compositionally biased region" description="Low complexity" evidence="4">
    <location>
        <begin position="1004"/>
        <end position="1015"/>
    </location>
</feature>
<dbReference type="Pfam" id="PF13181">
    <property type="entry name" value="TPR_8"/>
    <property type="match status" value="1"/>
</dbReference>
<dbReference type="PROSITE" id="PS51421">
    <property type="entry name" value="RAS"/>
    <property type="match status" value="1"/>
</dbReference>
<dbReference type="InterPro" id="IPR011990">
    <property type="entry name" value="TPR-like_helical_dom_sf"/>
</dbReference>
<feature type="compositionally biased region" description="Polar residues" evidence="4">
    <location>
        <begin position="991"/>
        <end position="1003"/>
    </location>
</feature>
<dbReference type="SMART" id="SM00028">
    <property type="entry name" value="TPR"/>
    <property type="match status" value="4"/>
</dbReference>
<dbReference type="Proteomes" id="UP000015102">
    <property type="component" value="Unassembled WGS sequence"/>
</dbReference>
<evidence type="ECO:0000256" key="3">
    <source>
        <dbReference type="PROSITE-ProRule" id="PRU00339"/>
    </source>
</evidence>
<comment type="subcellular location">
    <subcellularLocation>
        <location evidence="1">Nucleus</location>
    </subcellularLocation>
</comment>
<dbReference type="AlphaFoldDB" id="T1GR15"/>
<keyword evidence="3" id="KW-0802">TPR repeat</keyword>
<dbReference type="InterPro" id="IPR005225">
    <property type="entry name" value="Small_GTP-bd"/>
</dbReference>
<dbReference type="PROSITE" id="PS51419">
    <property type="entry name" value="RAB"/>
    <property type="match status" value="1"/>
</dbReference>
<feature type="repeat" description="TPR" evidence="3">
    <location>
        <begin position="82"/>
        <end position="115"/>
    </location>
</feature>
<dbReference type="SUPFAM" id="SSF48452">
    <property type="entry name" value="TPR-like"/>
    <property type="match status" value="1"/>
</dbReference>
<reference evidence="5" key="2">
    <citation type="submission" date="2015-06" db="UniProtKB">
        <authorList>
            <consortium name="EnsemblMetazoa"/>
        </authorList>
    </citation>
    <scope>IDENTIFICATION</scope>
</reference>
<dbReference type="OMA" id="FIRAMEL"/>
<feature type="compositionally biased region" description="Acidic residues" evidence="4">
    <location>
        <begin position="9"/>
        <end position="18"/>
    </location>
</feature>
<dbReference type="EMBL" id="CAQQ02395035">
    <property type="status" value="NOT_ANNOTATED_CDS"/>
    <property type="molecule type" value="Genomic_DNA"/>
</dbReference>
<dbReference type="SMART" id="SM00173">
    <property type="entry name" value="RAS"/>
    <property type="match status" value="1"/>
</dbReference>
<accession>T1GR15</accession>
<evidence type="ECO:0000256" key="1">
    <source>
        <dbReference type="ARBA" id="ARBA00004123"/>
    </source>
</evidence>
<dbReference type="EMBL" id="CAQQ02395036">
    <property type="status" value="NOT_ANNOTATED_CDS"/>
    <property type="molecule type" value="Genomic_DNA"/>
</dbReference>
<dbReference type="EnsemblMetazoa" id="MESCA006086-RA">
    <property type="protein sequence ID" value="MESCA006086-PA"/>
    <property type="gene ID" value="MESCA006086"/>
</dbReference>
<evidence type="ECO:0000256" key="4">
    <source>
        <dbReference type="SAM" id="MobiDB-lite"/>
    </source>
</evidence>
<dbReference type="GO" id="GO:0005634">
    <property type="term" value="C:nucleus"/>
    <property type="evidence" value="ECO:0007669"/>
    <property type="project" value="UniProtKB-SubCell"/>
</dbReference>
<dbReference type="InterPro" id="IPR001806">
    <property type="entry name" value="Small_GTPase"/>
</dbReference>
<keyword evidence="2" id="KW-0539">Nucleus</keyword>
<dbReference type="GO" id="GO:0005525">
    <property type="term" value="F:GTP binding"/>
    <property type="evidence" value="ECO:0007669"/>
    <property type="project" value="InterPro"/>
</dbReference>
<dbReference type="InterPro" id="IPR033053">
    <property type="entry name" value="Hir3/CABIN1"/>
</dbReference>
<sequence>MMKIVALNEETDEEENSEDENRVTKEAEESIALSEYMRALQYKSQGKIEFATILFKELLETRVLNEGIVEDNNNEKLKSIRYNCVKNLAIIHQDQNEDEQALEYFIRAMELDDSEVHTMHRLGQLALKKKQLDLADHAFQKCLDRNPNHWPSIDGMLLTLCAMNNIMGAYGWALKYFQKDDSYERAVDVLVEITERWPGMVDFFKIVWKHDFKIPEGKTSEGKESAFPLNLYDIPEDNLKVVKPNLEEFQVESLTWQSVGEFIVKVYKHLEDTKQCILFPLYIEDILKSSEETVSEEVNGVGKTAILNRYVNENFISEHSTTIAVDLYLKTTFANLEKIYLQIWDTAGQERFNALTKSYFRGADCVVLVYDSSNRKSFENLSIWKQKFLEQNSTIFCILPLVIIGNKTDLENVDVPFKEAEFWANNNDYPIFQTSAKSGSGINEAFFEIVKLAMERKDMLAIDEAISAIEEDSLKSLGIYESRMVQTLCSILIHQLDTPFDKNNNKENHPINTKRPWIILHQVLQKNESLTTQSEAEDPEESLPATFSLLFTAHDFLGRRQWCTRDGGALLLYTLDFIVPKYHAPLMDFYRDVLYEYVEQITYCLFKYPAKRARARHIEEHEAKEIEFTWKRAIQIFDLYRSENLPEFDSYKLESISADMEQLLLKMLQLIPKEIDPSKHYDSVYSFIVGSTDEIAEISVNLPHQISTIYYLLADYYFKNRDFSKTLKYYMLDIVCYPNRFDSWAGISLSKATRIEKYDSMFQSMCPNKKRQTFDWIEFGSFAYAIHSYCSREVKHSSDTMSMEQFAFIEARKEKYLDLSFNCFTKADKCYKSGIKDDNDDGHDDKWLNQYMLGKISEKRKENPKVYLNHYLRASNYLYENNATYPIKINHSNPTNLSVEALEVFYRINAGIIKYLEQHDNITRELGNYFTQVLKTLASSPFAFNKAKIDDSSLNAYKRKIADKADMASKRAKPDGTSVEPIQQEVVEATNVESTPESESVGKSTTDPSTDPSSTEEIKSVESRSTTPMSTSEVEKAKKGSRRTSQIESLPKSSSG</sequence>
<evidence type="ECO:0000313" key="5">
    <source>
        <dbReference type="EnsemblMetazoa" id="MESCA006086-PA"/>
    </source>
</evidence>
<dbReference type="PRINTS" id="PR00449">
    <property type="entry name" value="RASTRNSFRMNG"/>
</dbReference>
<dbReference type="SMART" id="SM00174">
    <property type="entry name" value="RHO"/>
    <property type="match status" value="1"/>
</dbReference>
<dbReference type="SUPFAM" id="SSF52540">
    <property type="entry name" value="P-loop containing nucleoside triphosphate hydrolases"/>
    <property type="match status" value="1"/>
</dbReference>
<dbReference type="STRING" id="36166.T1GR15"/>
<dbReference type="GO" id="GO:0003924">
    <property type="term" value="F:GTPase activity"/>
    <property type="evidence" value="ECO:0007669"/>
    <property type="project" value="InterPro"/>
</dbReference>
<dbReference type="InterPro" id="IPR027417">
    <property type="entry name" value="P-loop_NTPase"/>
</dbReference>
<dbReference type="HOGENOM" id="CLU_290077_0_0_1"/>
<proteinExistence type="predicted"/>
<feature type="compositionally biased region" description="Polar residues" evidence="4">
    <location>
        <begin position="1023"/>
        <end position="1032"/>
    </location>
</feature>
<evidence type="ECO:0000313" key="6">
    <source>
        <dbReference type="Proteomes" id="UP000015102"/>
    </source>
</evidence>
<dbReference type="CDD" id="cd00154">
    <property type="entry name" value="Rab"/>
    <property type="match status" value="1"/>
</dbReference>
<dbReference type="SMART" id="SM00175">
    <property type="entry name" value="RAB"/>
    <property type="match status" value="1"/>
</dbReference>
<dbReference type="PANTHER" id="PTHR15502">
    <property type="entry name" value="CALCINEURIN-BINDING PROTEIN CABIN 1-RELATED"/>
    <property type="match status" value="1"/>
</dbReference>
<dbReference type="NCBIfam" id="TIGR00231">
    <property type="entry name" value="small_GTP"/>
    <property type="match status" value="1"/>
</dbReference>
<organism evidence="5 6">
    <name type="scientific">Megaselia scalaris</name>
    <name type="common">Humpbacked fly</name>
    <name type="synonym">Phora scalaris</name>
    <dbReference type="NCBI Taxonomy" id="36166"/>
    <lineage>
        <taxon>Eukaryota</taxon>
        <taxon>Metazoa</taxon>
        <taxon>Ecdysozoa</taxon>
        <taxon>Arthropoda</taxon>
        <taxon>Hexapoda</taxon>
        <taxon>Insecta</taxon>
        <taxon>Pterygota</taxon>
        <taxon>Neoptera</taxon>
        <taxon>Endopterygota</taxon>
        <taxon>Diptera</taxon>
        <taxon>Brachycera</taxon>
        <taxon>Muscomorpha</taxon>
        <taxon>Platypezoidea</taxon>
        <taxon>Phoridae</taxon>
        <taxon>Megaseliini</taxon>
        <taxon>Megaselia</taxon>
    </lineage>
</organism>
<feature type="repeat" description="TPR" evidence="3">
    <location>
        <begin position="116"/>
        <end position="149"/>
    </location>
</feature>